<organism evidence="6 7">
    <name type="scientific">Leucobacter rhizosphaerae</name>
    <dbReference type="NCBI Taxonomy" id="2932245"/>
    <lineage>
        <taxon>Bacteria</taxon>
        <taxon>Bacillati</taxon>
        <taxon>Actinomycetota</taxon>
        <taxon>Actinomycetes</taxon>
        <taxon>Micrococcales</taxon>
        <taxon>Microbacteriaceae</taxon>
        <taxon>Leucobacter</taxon>
    </lineage>
</organism>
<dbReference type="InterPro" id="IPR030678">
    <property type="entry name" value="Peptide/Ni-bd"/>
</dbReference>
<sequence length="519" mass="54132">MKRSIIRGGAVAAVAVLALSACSAGGGDTGEGAEFTPTDTIRTTLDIPATFNPMVGLSLPDFVLARQSFDTLVRKDESGLVPGLAASWESTPTSATFTLRDGATCSDGAPITATTVKNSLDAFANSGGSVVAQAFGSQVPTIVADDTAGTVDIALASPWPTMVQALSISATGIVCAPGLADPEGLAAGHVEGAESGPYIQTAAEPGVRYTYELRDDYELWPEWTSEVAGEPAKNLEFVISPDTSATTNLVLDGQLDIAKIMPESMSRFEGQSGYEVSPFLFSDFYLLFNEREGSPFVDQEARTAVAQLINRADFDSTTSQGTGELATTLANSTALCVTGDDGALIPEDPAAAAEVLQGMKIRFVAPQIVGTNGAGNTYLQEVLRAAGAEVELDNVDVGTWISTVFTEPDAWDMTIYADLNFVGSLSNPLDNFRGPGILEGGPNIGGTNAPEAAALFEESLSAADETERCNLVNEAADSLIGDAHAVPLITDSFIYAQRPGFQVSMLGGSLDDHLFRIVG</sequence>
<feature type="chain" id="PRO_5046564715" evidence="4">
    <location>
        <begin position="24"/>
        <end position="519"/>
    </location>
</feature>
<accession>A0ABY4FS26</accession>
<name>A0ABY4FS26_9MICO</name>
<dbReference type="PROSITE" id="PS51257">
    <property type="entry name" value="PROKAR_LIPOPROTEIN"/>
    <property type="match status" value="1"/>
</dbReference>
<evidence type="ECO:0000259" key="5">
    <source>
        <dbReference type="Pfam" id="PF00496"/>
    </source>
</evidence>
<dbReference type="Gene3D" id="3.40.190.10">
    <property type="entry name" value="Periplasmic binding protein-like II"/>
    <property type="match status" value="1"/>
</dbReference>
<gene>
    <name evidence="6" type="ORF">MUN76_08340</name>
</gene>
<feature type="domain" description="Solute-binding protein family 5" evidence="5">
    <location>
        <begin position="80"/>
        <end position="429"/>
    </location>
</feature>
<evidence type="ECO:0000313" key="6">
    <source>
        <dbReference type="EMBL" id="UOQ59070.1"/>
    </source>
</evidence>
<dbReference type="PIRSF" id="PIRSF002741">
    <property type="entry name" value="MppA"/>
    <property type="match status" value="1"/>
</dbReference>
<comment type="similarity">
    <text evidence="1">Belongs to the bacterial solute-binding protein 5 family.</text>
</comment>
<evidence type="ECO:0000256" key="1">
    <source>
        <dbReference type="ARBA" id="ARBA00005695"/>
    </source>
</evidence>
<dbReference type="CDD" id="cd00995">
    <property type="entry name" value="PBP2_NikA_DppA_OppA_like"/>
    <property type="match status" value="1"/>
</dbReference>
<protein>
    <submittedName>
        <fullName evidence="6">ABC transporter substrate-binding protein</fullName>
    </submittedName>
</protein>
<evidence type="ECO:0000313" key="7">
    <source>
        <dbReference type="Proteomes" id="UP000831775"/>
    </source>
</evidence>
<dbReference type="Pfam" id="PF00496">
    <property type="entry name" value="SBP_bac_5"/>
    <property type="match status" value="1"/>
</dbReference>
<dbReference type="PANTHER" id="PTHR30290">
    <property type="entry name" value="PERIPLASMIC BINDING COMPONENT OF ABC TRANSPORTER"/>
    <property type="match status" value="1"/>
</dbReference>
<reference evidence="6 7" key="1">
    <citation type="submission" date="2022-04" db="EMBL/GenBank/DDBJ databases">
        <title>Leucobacter sp. isolated from rhizosphere of onion.</title>
        <authorList>
            <person name="Won M."/>
            <person name="Lee C.-M."/>
            <person name="Woen H.-Y."/>
            <person name="Kwon S.-W."/>
        </authorList>
    </citation>
    <scope>NUCLEOTIDE SEQUENCE [LARGE SCALE GENOMIC DNA]</scope>
    <source>
        <strain evidence="6 7">H25R-14</strain>
    </source>
</reference>
<evidence type="ECO:0000256" key="3">
    <source>
        <dbReference type="ARBA" id="ARBA00022729"/>
    </source>
</evidence>
<dbReference type="EMBL" id="CP095043">
    <property type="protein sequence ID" value="UOQ59070.1"/>
    <property type="molecule type" value="Genomic_DNA"/>
</dbReference>
<dbReference type="PANTHER" id="PTHR30290:SF9">
    <property type="entry name" value="OLIGOPEPTIDE-BINDING PROTEIN APPA"/>
    <property type="match status" value="1"/>
</dbReference>
<keyword evidence="7" id="KW-1185">Reference proteome</keyword>
<dbReference type="SUPFAM" id="SSF53850">
    <property type="entry name" value="Periplasmic binding protein-like II"/>
    <property type="match status" value="1"/>
</dbReference>
<feature type="signal peptide" evidence="4">
    <location>
        <begin position="1"/>
        <end position="23"/>
    </location>
</feature>
<evidence type="ECO:0000256" key="2">
    <source>
        <dbReference type="ARBA" id="ARBA00022448"/>
    </source>
</evidence>
<keyword evidence="2" id="KW-0813">Transport</keyword>
<keyword evidence="3 4" id="KW-0732">Signal</keyword>
<dbReference type="InterPro" id="IPR000914">
    <property type="entry name" value="SBP_5_dom"/>
</dbReference>
<dbReference type="InterPro" id="IPR039424">
    <property type="entry name" value="SBP_5"/>
</dbReference>
<evidence type="ECO:0000256" key="4">
    <source>
        <dbReference type="SAM" id="SignalP"/>
    </source>
</evidence>
<dbReference type="Gene3D" id="3.10.105.10">
    <property type="entry name" value="Dipeptide-binding Protein, Domain 3"/>
    <property type="match status" value="1"/>
</dbReference>
<dbReference type="RefSeq" id="WP_244683892.1">
    <property type="nucleotide sequence ID" value="NZ_CP095043.1"/>
</dbReference>
<dbReference type="Proteomes" id="UP000831775">
    <property type="component" value="Chromosome"/>
</dbReference>
<proteinExistence type="inferred from homology"/>